<reference evidence="1" key="1">
    <citation type="journal article" date="2019" name="Environ. Microbiol.">
        <title>Fungal ecological strategies reflected in gene transcription - a case study of two litter decomposers.</title>
        <authorList>
            <person name="Barbi F."/>
            <person name="Kohler A."/>
            <person name="Barry K."/>
            <person name="Baskaran P."/>
            <person name="Daum C."/>
            <person name="Fauchery L."/>
            <person name="Ihrmark K."/>
            <person name="Kuo A."/>
            <person name="LaButti K."/>
            <person name="Lipzen A."/>
            <person name="Morin E."/>
            <person name="Grigoriev I.V."/>
            <person name="Henrissat B."/>
            <person name="Lindahl B."/>
            <person name="Martin F."/>
        </authorList>
    </citation>
    <scope>NUCLEOTIDE SEQUENCE</scope>
    <source>
        <strain evidence="1">JB14</strain>
    </source>
</reference>
<keyword evidence="2" id="KW-1185">Reference proteome</keyword>
<protein>
    <submittedName>
        <fullName evidence="1">Uncharacterized protein</fullName>
    </submittedName>
</protein>
<gene>
    <name evidence="1" type="ORF">BT96DRAFT_391996</name>
</gene>
<evidence type="ECO:0000313" key="2">
    <source>
        <dbReference type="Proteomes" id="UP000799118"/>
    </source>
</evidence>
<sequence>MFDYAATLFEQIYPNQEVPKDNSTRNVKMLSLPMRDFSRKPRRFWMLLKIRTSLRH</sequence>
<name>A0A6A4GW51_9AGAR</name>
<dbReference type="Proteomes" id="UP000799118">
    <property type="component" value="Unassembled WGS sequence"/>
</dbReference>
<accession>A0A6A4GW51</accession>
<dbReference type="EMBL" id="ML769686">
    <property type="protein sequence ID" value="KAE9389696.1"/>
    <property type="molecule type" value="Genomic_DNA"/>
</dbReference>
<proteinExistence type="predicted"/>
<dbReference type="AlphaFoldDB" id="A0A6A4GW51"/>
<evidence type="ECO:0000313" key="1">
    <source>
        <dbReference type="EMBL" id="KAE9389696.1"/>
    </source>
</evidence>
<organism evidence="1 2">
    <name type="scientific">Gymnopus androsaceus JB14</name>
    <dbReference type="NCBI Taxonomy" id="1447944"/>
    <lineage>
        <taxon>Eukaryota</taxon>
        <taxon>Fungi</taxon>
        <taxon>Dikarya</taxon>
        <taxon>Basidiomycota</taxon>
        <taxon>Agaricomycotina</taxon>
        <taxon>Agaricomycetes</taxon>
        <taxon>Agaricomycetidae</taxon>
        <taxon>Agaricales</taxon>
        <taxon>Marasmiineae</taxon>
        <taxon>Omphalotaceae</taxon>
        <taxon>Gymnopus</taxon>
    </lineage>
</organism>